<dbReference type="Gene3D" id="3.40.50.300">
    <property type="entry name" value="P-loop containing nucleotide triphosphate hydrolases"/>
    <property type="match status" value="1"/>
</dbReference>
<dbReference type="EMBL" id="SDRB02001214">
    <property type="protein sequence ID" value="THG21802.1"/>
    <property type="molecule type" value="Genomic_DNA"/>
</dbReference>
<dbReference type="SUPFAM" id="SSF52540">
    <property type="entry name" value="P-loop containing nucleoside triphosphate hydrolases"/>
    <property type="match status" value="1"/>
</dbReference>
<dbReference type="InterPro" id="IPR027417">
    <property type="entry name" value="P-loop_NTPase"/>
</dbReference>
<comment type="similarity">
    <text evidence="1 3">Belongs to the sulfotransferase 1 family.</text>
</comment>
<comment type="caution">
    <text evidence="5">The sequence shown here is derived from an EMBL/GenBank/DDBJ whole genome shotgun (WGS) entry which is preliminary data.</text>
</comment>
<dbReference type="Pfam" id="PF00685">
    <property type="entry name" value="Sulfotransfer_1"/>
    <property type="match status" value="1"/>
</dbReference>
<dbReference type="EC" id="2.8.2.-" evidence="3"/>
<feature type="domain" description="Sulfotransferase" evidence="4">
    <location>
        <begin position="4"/>
        <end position="123"/>
    </location>
</feature>
<dbReference type="GO" id="GO:0008146">
    <property type="term" value="F:sulfotransferase activity"/>
    <property type="evidence" value="ECO:0007669"/>
    <property type="project" value="InterPro"/>
</dbReference>
<organism evidence="5 6">
    <name type="scientific">Camellia sinensis var. sinensis</name>
    <name type="common">China tea</name>
    <dbReference type="NCBI Taxonomy" id="542762"/>
    <lineage>
        <taxon>Eukaryota</taxon>
        <taxon>Viridiplantae</taxon>
        <taxon>Streptophyta</taxon>
        <taxon>Embryophyta</taxon>
        <taxon>Tracheophyta</taxon>
        <taxon>Spermatophyta</taxon>
        <taxon>Magnoliopsida</taxon>
        <taxon>eudicotyledons</taxon>
        <taxon>Gunneridae</taxon>
        <taxon>Pentapetalae</taxon>
        <taxon>asterids</taxon>
        <taxon>Ericales</taxon>
        <taxon>Theaceae</taxon>
        <taxon>Camellia</taxon>
    </lineage>
</organism>
<evidence type="ECO:0000259" key="4">
    <source>
        <dbReference type="Pfam" id="PF00685"/>
    </source>
</evidence>
<reference evidence="5 6" key="1">
    <citation type="journal article" date="2018" name="Proc. Natl. Acad. Sci. U.S.A.">
        <title>Draft genome sequence of Camellia sinensis var. sinensis provides insights into the evolution of the tea genome and tea quality.</title>
        <authorList>
            <person name="Wei C."/>
            <person name="Yang H."/>
            <person name="Wang S."/>
            <person name="Zhao J."/>
            <person name="Liu C."/>
            <person name="Gao L."/>
            <person name="Xia E."/>
            <person name="Lu Y."/>
            <person name="Tai Y."/>
            <person name="She G."/>
            <person name="Sun J."/>
            <person name="Cao H."/>
            <person name="Tong W."/>
            <person name="Gao Q."/>
            <person name="Li Y."/>
            <person name="Deng W."/>
            <person name="Jiang X."/>
            <person name="Wang W."/>
            <person name="Chen Q."/>
            <person name="Zhang S."/>
            <person name="Li H."/>
            <person name="Wu J."/>
            <person name="Wang P."/>
            <person name="Li P."/>
            <person name="Shi C."/>
            <person name="Zheng F."/>
            <person name="Jian J."/>
            <person name="Huang B."/>
            <person name="Shan D."/>
            <person name="Shi M."/>
            <person name="Fang C."/>
            <person name="Yue Y."/>
            <person name="Li F."/>
            <person name="Li D."/>
            <person name="Wei S."/>
            <person name="Han B."/>
            <person name="Jiang C."/>
            <person name="Yin Y."/>
            <person name="Xia T."/>
            <person name="Zhang Z."/>
            <person name="Bennetzen J.L."/>
            <person name="Zhao S."/>
            <person name="Wan X."/>
        </authorList>
    </citation>
    <scope>NUCLEOTIDE SEQUENCE [LARGE SCALE GENOMIC DNA]</scope>
    <source>
        <strain evidence="6">cv. Shuchazao</strain>
        <tissue evidence="5">Leaf</tissue>
    </source>
</reference>
<evidence type="ECO:0000256" key="3">
    <source>
        <dbReference type="RuleBase" id="RU361155"/>
    </source>
</evidence>
<gene>
    <name evidence="5" type="ORF">TEA_023199</name>
</gene>
<evidence type="ECO:0000256" key="1">
    <source>
        <dbReference type="ARBA" id="ARBA00005771"/>
    </source>
</evidence>
<evidence type="ECO:0000256" key="2">
    <source>
        <dbReference type="ARBA" id="ARBA00022679"/>
    </source>
</evidence>
<accession>A0A4S4EYF2</accession>
<protein>
    <recommendedName>
        <fullName evidence="3">Sulfotransferase</fullName>
        <ecNumber evidence="3">2.8.2.-</ecNumber>
    </recommendedName>
</protein>
<dbReference type="PANTHER" id="PTHR11783">
    <property type="entry name" value="SULFOTRANSFERASE SULT"/>
    <property type="match status" value="1"/>
</dbReference>
<dbReference type="InterPro" id="IPR000863">
    <property type="entry name" value="Sulfotransferase_dom"/>
</dbReference>
<keyword evidence="6" id="KW-1185">Reference proteome</keyword>
<evidence type="ECO:0000313" key="5">
    <source>
        <dbReference type="EMBL" id="THG21802.1"/>
    </source>
</evidence>
<proteinExistence type="inferred from homology"/>
<dbReference type="STRING" id="542762.A0A4S4EYF2"/>
<keyword evidence="2 3" id="KW-0808">Transferase</keyword>
<evidence type="ECO:0000313" key="6">
    <source>
        <dbReference type="Proteomes" id="UP000306102"/>
    </source>
</evidence>
<name>A0A4S4EYF2_CAMSN</name>
<dbReference type="AlphaFoldDB" id="A0A4S4EYF2"/>
<sequence>MNRHPLLVNNPHDLVPFLELQLYVDKQVPNLTSFTSLRLFATHLPFSSLLESVTCSASKLDYLCRNPMDTFVSLHHIANKIRPPSFGPNILEDVFDMFCRGVCLCRPFWDHVLGYWKESLEKPQKEITHSTSIVQKSKTIFHIASTLRRLYSFHRCIVASSHRLIIFSVIPTPRRLSSFHRHIVSSSSSSFMHPENCIRSFVASSLRLNIFVVEMGKKYVAQKKTTKRKRDEYHVKKETPQTNTCTNVDMRHVNYRSNMTELVKLMKTTKFTKAQLRCLQQTPFWNLFNALRNNQIDLDKCMKYDDVVVHVLQMYQASKDAFYIGEKKMNIYNSDIKLIFGVDCGSKLMDISYGAKPKTGIVNKRCKNVSRLTSKWIRTLLTESLKGKKKDDNEEVARLVCIPNAFPRCVKWDLTALQKKMKTTSLADLGFNEVEPEIYEPARTSPNFSDIKGEQHNGSNSHFSGDGVELKDSNEDIHIPFSSQHYDRAIVIPNTNQPDIIDVLVQENQKAWGVIRQWEAKYKHLQFSWELRARLIAALEHKLFNQSSPSNMNIEIKKCMEQKDKEIKHLTQLVIDLECDKTILQDLYDD</sequence>
<dbReference type="Proteomes" id="UP000306102">
    <property type="component" value="Unassembled WGS sequence"/>
</dbReference>